<keyword evidence="2" id="KW-0472">Membrane</keyword>
<dbReference type="EMBL" id="JAGFBS010000032">
    <property type="protein sequence ID" value="KAG6371705.1"/>
    <property type="molecule type" value="Genomic_DNA"/>
</dbReference>
<feature type="region of interest" description="Disordered" evidence="1">
    <location>
        <begin position="142"/>
        <end position="161"/>
    </location>
</feature>
<accession>A0A8I3A6P4</accession>
<dbReference type="OrthoDB" id="972532at2759"/>
<organism evidence="3 4">
    <name type="scientific">Boletus reticuloceps</name>
    <dbReference type="NCBI Taxonomy" id="495285"/>
    <lineage>
        <taxon>Eukaryota</taxon>
        <taxon>Fungi</taxon>
        <taxon>Dikarya</taxon>
        <taxon>Basidiomycota</taxon>
        <taxon>Agaricomycotina</taxon>
        <taxon>Agaricomycetes</taxon>
        <taxon>Agaricomycetidae</taxon>
        <taxon>Boletales</taxon>
        <taxon>Boletineae</taxon>
        <taxon>Boletaceae</taxon>
        <taxon>Boletoideae</taxon>
        <taxon>Boletus</taxon>
    </lineage>
</organism>
<keyword evidence="4" id="KW-1185">Reference proteome</keyword>
<name>A0A8I3A6P4_9AGAM</name>
<sequence>MKGSPLVFLVVAIACFSAGVVLFTHSSKQNPVTSAIIVVMTLVASSGLISISGWFVLERWTFLMQKEQKRLGEVISETLDQLAELGIVRAHRCAMQWCSQRLASIRAYLTRFLDWLTTSRTSKTKPKNDAMTVAAQVGMAGHLRMPSTSSEGPGSSDSHKKRHDILDARNPLVRFQNAVRAVIELQRTTGKRAKPIRPGLPRRDSWWQTSMSSGSETSTSPVPDPGLSALRGD</sequence>
<keyword evidence="2" id="KW-1133">Transmembrane helix</keyword>
<feature type="compositionally biased region" description="Low complexity" evidence="1">
    <location>
        <begin position="146"/>
        <end position="156"/>
    </location>
</feature>
<dbReference type="PROSITE" id="PS51257">
    <property type="entry name" value="PROKAR_LIPOPROTEIN"/>
    <property type="match status" value="1"/>
</dbReference>
<feature type="transmembrane region" description="Helical" evidence="2">
    <location>
        <begin position="32"/>
        <end position="57"/>
    </location>
</feature>
<dbReference type="Proteomes" id="UP000683000">
    <property type="component" value="Unassembled WGS sequence"/>
</dbReference>
<comment type="caution">
    <text evidence="3">The sequence shown here is derived from an EMBL/GenBank/DDBJ whole genome shotgun (WGS) entry which is preliminary data.</text>
</comment>
<dbReference type="AlphaFoldDB" id="A0A8I3A6P4"/>
<gene>
    <name evidence="3" type="ORF">JVT61DRAFT_9049</name>
</gene>
<protein>
    <submittedName>
        <fullName evidence="3">Uncharacterized protein</fullName>
    </submittedName>
</protein>
<feature type="compositionally biased region" description="Low complexity" evidence="1">
    <location>
        <begin position="209"/>
        <end position="220"/>
    </location>
</feature>
<evidence type="ECO:0000313" key="4">
    <source>
        <dbReference type="Proteomes" id="UP000683000"/>
    </source>
</evidence>
<proteinExistence type="predicted"/>
<evidence type="ECO:0000256" key="1">
    <source>
        <dbReference type="SAM" id="MobiDB-lite"/>
    </source>
</evidence>
<evidence type="ECO:0000313" key="3">
    <source>
        <dbReference type="EMBL" id="KAG6371705.1"/>
    </source>
</evidence>
<evidence type="ECO:0000256" key="2">
    <source>
        <dbReference type="SAM" id="Phobius"/>
    </source>
</evidence>
<reference evidence="3" key="1">
    <citation type="submission" date="2021-03" db="EMBL/GenBank/DDBJ databases">
        <title>Evolutionary innovations through gain and loss of genes in the ectomycorrhizal Boletales.</title>
        <authorList>
            <person name="Wu G."/>
            <person name="Miyauchi S."/>
            <person name="Morin E."/>
            <person name="Yang Z.-L."/>
            <person name="Xu J."/>
            <person name="Martin F.M."/>
        </authorList>
    </citation>
    <scope>NUCLEOTIDE SEQUENCE</scope>
    <source>
        <strain evidence="3">BR01</strain>
    </source>
</reference>
<feature type="region of interest" description="Disordered" evidence="1">
    <location>
        <begin position="190"/>
        <end position="233"/>
    </location>
</feature>
<keyword evidence="2" id="KW-0812">Transmembrane</keyword>